<evidence type="ECO:0000313" key="3">
    <source>
        <dbReference type="Proteomes" id="UP000189021"/>
    </source>
</evidence>
<evidence type="ECO:0008006" key="4">
    <source>
        <dbReference type="Google" id="ProtNLM"/>
    </source>
</evidence>
<keyword evidence="3" id="KW-1185">Reference proteome</keyword>
<dbReference type="Pfam" id="PF07963">
    <property type="entry name" value="N_methyl"/>
    <property type="match status" value="1"/>
</dbReference>
<dbReference type="Gene3D" id="3.30.700.10">
    <property type="entry name" value="Glycoprotein, Type 4 Pilin"/>
    <property type="match status" value="1"/>
</dbReference>
<keyword evidence="1" id="KW-0472">Membrane</keyword>
<name>A0AB36JTZ3_9GAMM</name>
<organism evidence="2 3">
    <name type="scientific">Salinivibrio kushneri</name>
    <dbReference type="NCBI Taxonomy" id="1908198"/>
    <lineage>
        <taxon>Bacteria</taxon>
        <taxon>Pseudomonadati</taxon>
        <taxon>Pseudomonadota</taxon>
        <taxon>Gammaproteobacteria</taxon>
        <taxon>Vibrionales</taxon>
        <taxon>Vibrionaceae</taxon>
        <taxon>Salinivibrio</taxon>
    </lineage>
</organism>
<feature type="transmembrane region" description="Helical" evidence="1">
    <location>
        <begin position="12"/>
        <end position="34"/>
    </location>
</feature>
<dbReference type="EMBL" id="MUEK01000017">
    <property type="protein sequence ID" value="OOE38541.1"/>
    <property type="molecule type" value="Genomic_DNA"/>
</dbReference>
<evidence type="ECO:0000256" key="1">
    <source>
        <dbReference type="SAM" id="Phobius"/>
    </source>
</evidence>
<evidence type="ECO:0000313" key="2">
    <source>
        <dbReference type="EMBL" id="OOE38541.1"/>
    </source>
</evidence>
<gene>
    <name evidence="2" type="ORF">BZG00_14050</name>
</gene>
<dbReference type="Proteomes" id="UP000189021">
    <property type="component" value="Unassembled WGS sequence"/>
</dbReference>
<dbReference type="NCBIfam" id="TIGR02532">
    <property type="entry name" value="IV_pilin_GFxxxE"/>
    <property type="match status" value="1"/>
</dbReference>
<sequence length="198" mass="22165">MRFISHQKRRYHGFTLIESLIALAVLAVTCSIAFPNFQKAHQATLIANESAALSSLFQLAQSRAVEESRSYVVSLVSEGGIDCIVAKAKVSSTVRASAQQPSTHACHQTQALMVRLDKQVTLKKQVKEEWQLQPDGDLFTIDFRTQRPNLNLTLGLMAKKRQQPDYVVQVRQYLGFSHCKKNKDNTMCHTEGENDASS</sequence>
<keyword evidence="1" id="KW-1133">Transmembrane helix</keyword>
<proteinExistence type="predicted"/>
<dbReference type="AlphaFoldDB" id="A0AB36JTZ3"/>
<dbReference type="RefSeq" id="WP_077659721.1">
    <property type="nucleotide sequence ID" value="NZ_CP040021.1"/>
</dbReference>
<reference evidence="2 3" key="1">
    <citation type="journal article" date="2017" name="Genome Announc.">
        <title>Draft Genome Sequences of Salinivibrio proteolyticus, Salinivibrio sharmensis, Salinivibrio siamensis, Salinivibrio costicola subsp. alcaliphilus, Salinivibrio costicola subsp. vallismortis, and 29 New Isolates Belonging to the Genus Salinivibrio.</title>
        <authorList>
            <person name="Lopez-Hermoso C."/>
            <person name="de la Haba R.R."/>
            <person name="Sanchez-Porro C."/>
            <person name="Bayliss S.C."/>
            <person name="Feil E.J."/>
            <person name="Ventosa A."/>
        </authorList>
    </citation>
    <scope>NUCLEOTIDE SEQUENCE [LARGE SCALE GENOMIC DNA]</scope>
    <source>
        <strain evidence="2 3">AL184</strain>
    </source>
</reference>
<keyword evidence="1" id="KW-0812">Transmembrane</keyword>
<comment type="caution">
    <text evidence="2">The sequence shown here is derived from an EMBL/GenBank/DDBJ whole genome shotgun (WGS) entry which is preliminary data.</text>
</comment>
<dbReference type="InterPro" id="IPR045584">
    <property type="entry name" value="Pilin-like"/>
</dbReference>
<dbReference type="InterPro" id="IPR012902">
    <property type="entry name" value="N_methyl_site"/>
</dbReference>
<dbReference type="SUPFAM" id="SSF54523">
    <property type="entry name" value="Pili subunits"/>
    <property type="match status" value="1"/>
</dbReference>
<accession>A0AB36JTZ3</accession>
<protein>
    <recommendedName>
        <fullName evidence="4">Prepilin-type N-terminal cleavage/methylation domain-containing protein</fullName>
    </recommendedName>
</protein>